<proteinExistence type="predicted"/>
<dbReference type="AlphaFoldDB" id="W2IB34"/>
<dbReference type="GO" id="GO:0003676">
    <property type="term" value="F:nucleic acid binding"/>
    <property type="evidence" value="ECO:0007669"/>
    <property type="project" value="InterPro"/>
</dbReference>
<feature type="non-terminal residue" evidence="1">
    <location>
        <position position="1"/>
    </location>
</feature>
<name>W2IB34_PHYNI</name>
<dbReference type="Proteomes" id="UP000053864">
    <property type="component" value="Unassembled WGS sequence"/>
</dbReference>
<evidence type="ECO:0000313" key="1">
    <source>
        <dbReference type="EMBL" id="ETL30662.1"/>
    </source>
</evidence>
<reference evidence="1" key="1">
    <citation type="submission" date="2013-11" db="EMBL/GenBank/DDBJ databases">
        <title>The Genome Sequence of Phytophthora parasitica CJ05E6.</title>
        <authorList>
            <consortium name="The Broad Institute Genomics Platform"/>
            <person name="Russ C."/>
            <person name="Tyler B."/>
            <person name="Panabieres F."/>
            <person name="Shan W."/>
            <person name="Tripathy S."/>
            <person name="Grunwald N."/>
            <person name="Machado M."/>
            <person name="Johnson C.S."/>
            <person name="Arredondo F."/>
            <person name="Hong C."/>
            <person name="Coffey M."/>
            <person name="Young S.K."/>
            <person name="Zeng Q."/>
            <person name="Gargeya S."/>
            <person name="Fitzgerald M."/>
            <person name="Abouelleil A."/>
            <person name="Alvarado L."/>
            <person name="Chapman S.B."/>
            <person name="Gainer-Dewar J."/>
            <person name="Goldberg J."/>
            <person name="Griggs A."/>
            <person name="Gujja S."/>
            <person name="Hansen M."/>
            <person name="Howarth C."/>
            <person name="Imamovic A."/>
            <person name="Ireland A."/>
            <person name="Larimer J."/>
            <person name="McCowan C."/>
            <person name="Murphy C."/>
            <person name="Pearson M."/>
            <person name="Poon T.W."/>
            <person name="Priest M."/>
            <person name="Roberts A."/>
            <person name="Saif S."/>
            <person name="Shea T."/>
            <person name="Sykes S."/>
            <person name="Wortman J."/>
            <person name="Nusbaum C."/>
            <person name="Birren B."/>
        </authorList>
    </citation>
    <scope>NUCLEOTIDE SEQUENCE [LARGE SCALE GENOMIC DNA]</scope>
    <source>
        <strain evidence="1">CJ05E6</strain>
    </source>
</reference>
<organism evidence="1">
    <name type="scientific">Phytophthora nicotianae</name>
    <name type="common">Potato buckeye rot agent</name>
    <name type="synonym">Phytophthora parasitica</name>
    <dbReference type="NCBI Taxonomy" id="4792"/>
    <lineage>
        <taxon>Eukaryota</taxon>
        <taxon>Sar</taxon>
        <taxon>Stramenopiles</taxon>
        <taxon>Oomycota</taxon>
        <taxon>Peronosporomycetes</taxon>
        <taxon>Peronosporales</taxon>
        <taxon>Peronosporaceae</taxon>
        <taxon>Phytophthora</taxon>
    </lineage>
</organism>
<gene>
    <name evidence="1" type="ORF">L916_16396</name>
</gene>
<accession>W2IB34</accession>
<sequence length="231" mass="26426">PWFCAQHVQQAVDGSHYFDPLLDVVHIDEKWFYIRKEGQTLYVLTGNNDVLTEEPPARCNPSNQVELATRPNARPHQDSTRQCRPHVDVEDREVFEAVTTDGWSIRLTNQPAQSPDLNARDVGFFDSIQSLQSQTRPRNVEDLIEEVHLGFEATKATTLNKTFVTLQLMIQHIMRRCGGNECCLTYIKKDHLLRERNLPISLPCNSQLYYDTLAAIAPPSLHVPSDLDYLL</sequence>
<dbReference type="VEuPathDB" id="FungiDB:PPTG_16464"/>
<dbReference type="InterPro" id="IPR036397">
    <property type="entry name" value="RNaseH_sf"/>
</dbReference>
<dbReference type="EMBL" id="KI675250">
    <property type="protein sequence ID" value="ETL30662.1"/>
    <property type="molecule type" value="Genomic_DNA"/>
</dbReference>
<protein>
    <submittedName>
        <fullName evidence="1">Uncharacterized protein</fullName>
    </submittedName>
</protein>
<dbReference type="PANTHER" id="PTHR47169">
    <property type="entry name" value="OS01G0541250 PROTEIN"/>
    <property type="match status" value="1"/>
</dbReference>
<dbReference type="Gene3D" id="3.30.420.10">
    <property type="entry name" value="Ribonuclease H-like superfamily/Ribonuclease H"/>
    <property type="match status" value="1"/>
</dbReference>